<dbReference type="Proteomes" id="UP001247754">
    <property type="component" value="Unassembled WGS sequence"/>
</dbReference>
<gene>
    <name evidence="2" type="ORF">RGD00_01405</name>
</gene>
<reference evidence="2 3" key="1">
    <citation type="submission" date="2023-09" db="EMBL/GenBank/DDBJ databases">
        <title>Xinfangfangia sedmenti sp. nov., isolated the sedment.</title>
        <authorList>
            <person name="Xu L."/>
        </authorList>
    </citation>
    <scope>NUCLEOTIDE SEQUENCE [LARGE SCALE GENOMIC DNA]</scope>
    <source>
        <strain evidence="2 3">LG-4</strain>
    </source>
</reference>
<keyword evidence="3" id="KW-1185">Reference proteome</keyword>
<organism evidence="2 3">
    <name type="scientific">Ruixingdingia sedimenti</name>
    <dbReference type="NCBI Taxonomy" id="3073604"/>
    <lineage>
        <taxon>Bacteria</taxon>
        <taxon>Pseudomonadati</taxon>
        <taxon>Pseudomonadota</taxon>
        <taxon>Alphaproteobacteria</taxon>
        <taxon>Rhodobacterales</taxon>
        <taxon>Paracoccaceae</taxon>
        <taxon>Ruixingdingia</taxon>
    </lineage>
</organism>
<evidence type="ECO:0000313" key="2">
    <source>
        <dbReference type="EMBL" id="MDR5651249.1"/>
    </source>
</evidence>
<comment type="caution">
    <text evidence="2">The sequence shown here is derived from an EMBL/GenBank/DDBJ whole genome shotgun (WGS) entry which is preliminary data.</text>
</comment>
<dbReference type="InterPro" id="IPR009799">
    <property type="entry name" value="EthD_dom"/>
</dbReference>
<dbReference type="EMBL" id="JAVKPH010000001">
    <property type="protein sequence ID" value="MDR5651249.1"/>
    <property type="molecule type" value="Genomic_DNA"/>
</dbReference>
<evidence type="ECO:0000259" key="1">
    <source>
        <dbReference type="Pfam" id="PF07110"/>
    </source>
</evidence>
<dbReference type="InterPro" id="IPR011008">
    <property type="entry name" value="Dimeric_a/b-barrel"/>
</dbReference>
<name>A0ABU1F473_9RHOB</name>
<evidence type="ECO:0000313" key="3">
    <source>
        <dbReference type="Proteomes" id="UP001247754"/>
    </source>
</evidence>
<protein>
    <submittedName>
        <fullName evidence="2">EthD domain-containing protein</fullName>
    </submittedName>
</protein>
<dbReference type="NCBIfam" id="TIGR02118">
    <property type="entry name" value="EthD family reductase"/>
    <property type="match status" value="1"/>
</dbReference>
<dbReference type="RefSeq" id="WP_310455336.1">
    <property type="nucleotide sequence ID" value="NZ_JAVKPH010000001.1"/>
</dbReference>
<proteinExistence type="predicted"/>
<accession>A0ABU1F473</accession>
<feature type="domain" description="EthD" evidence="1">
    <location>
        <begin position="127"/>
        <end position="215"/>
    </location>
</feature>
<dbReference type="Pfam" id="PF07110">
    <property type="entry name" value="EthD"/>
    <property type="match status" value="1"/>
</dbReference>
<sequence>MTIRKYTFLRRRAGLSPEGFRDAWRGRYVGGAAADLAPVASAFVHNEVLPQVPDLMPEPIWDGVEETVMKADAVSLEAIRDNPLHRFGPGLADFVDPDQIVQFFAEDKVVIDGPARGICILSLPRRRPGLSPAEFSRHYRNVHGELVTQVGAFTTNCNRYVQHHILPHTVKATGGFLPYEGISEFWFDSLDHAKAAWGAPEYMEKLRADEKNFVGSPPSHRVLVVPAPVALG</sequence>
<dbReference type="SUPFAM" id="SSF54909">
    <property type="entry name" value="Dimeric alpha+beta barrel"/>
    <property type="match status" value="1"/>
</dbReference>
<dbReference type="Gene3D" id="3.30.70.100">
    <property type="match status" value="1"/>
</dbReference>